<accession>A0A0S4QRB8</accession>
<sequence>MTELGEFLRSRRNRLAPAEAGIARPGDRRRVPGLRREELAQLAGVSVTYYTRLEQGQSRNASDAVLGSLARVLRLTDDEQAHLLTLARPERSARRSRQLERVRPGVRILLESVRDSPALVIGRRTDVLAWNRLGHALVAPHLDFNAPDRCASRPNMARLIMLDAHVRDLYVNWRRKVEDLVGYLRLASGQYPDDEQLTTLIGELCVKSEEFASGWARHPVKDCASHVRVYRHPLVGELTLHEETLRLPEDHGQRIAIMSAEPHSPTAERLALLACLGATALQGPCGPPGHPRAGRDAVAETVLPDSGIGHLTSAGSSPRTSGVACGEEPGASGVAGQGVG</sequence>
<dbReference type="EMBL" id="FAOZ01000012">
    <property type="protein sequence ID" value="CUU57388.1"/>
    <property type="molecule type" value="Genomic_DNA"/>
</dbReference>
<dbReference type="SMART" id="SM00530">
    <property type="entry name" value="HTH_XRE"/>
    <property type="match status" value="1"/>
</dbReference>
<dbReference type="Proteomes" id="UP000198802">
    <property type="component" value="Unassembled WGS sequence"/>
</dbReference>
<evidence type="ECO:0000313" key="4">
    <source>
        <dbReference type="Proteomes" id="UP000198802"/>
    </source>
</evidence>
<dbReference type="CDD" id="cd00093">
    <property type="entry name" value="HTH_XRE"/>
    <property type="match status" value="1"/>
</dbReference>
<dbReference type="Gene3D" id="1.10.260.40">
    <property type="entry name" value="lambda repressor-like DNA-binding domains"/>
    <property type="match status" value="1"/>
</dbReference>
<dbReference type="InterPro" id="IPR041413">
    <property type="entry name" value="MLTR_LBD"/>
</dbReference>
<feature type="domain" description="HTH cro/C1-type" evidence="2">
    <location>
        <begin position="33"/>
        <end position="80"/>
    </location>
</feature>
<proteinExistence type="predicted"/>
<dbReference type="PANTHER" id="PTHR35010">
    <property type="entry name" value="BLL4672 PROTEIN-RELATED"/>
    <property type="match status" value="1"/>
</dbReference>
<dbReference type="Pfam" id="PF13560">
    <property type="entry name" value="HTH_31"/>
    <property type="match status" value="1"/>
</dbReference>
<reference evidence="4" key="1">
    <citation type="submission" date="2015-11" db="EMBL/GenBank/DDBJ databases">
        <authorList>
            <person name="Varghese N."/>
        </authorList>
    </citation>
    <scope>NUCLEOTIDE SEQUENCE [LARGE SCALE GENOMIC DNA]</scope>
    <source>
        <strain evidence="4">DSM 45899</strain>
    </source>
</reference>
<dbReference type="PANTHER" id="PTHR35010:SF2">
    <property type="entry name" value="BLL4672 PROTEIN"/>
    <property type="match status" value="1"/>
</dbReference>
<dbReference type="RefSeq" id="WP_226930934.1">
    <property type="nucleotide sequence ID" value="NZ_FAOZ01000012.1"/>
</dbReference>
<dbReference type="GO" id="GO:0003677">
    <property type="term" value="F:DNA binding"/>
    <property type="evidence" value="ECO:0007669"/>
    <property type="project" value="InterPro"/>
</dbReference>
<organism evidence="3 4">
    <name type="scientific">Parafrankia irregularis</name>
    <dbReference type="NCBI Taxonomy" id="795642"/>
    <lineage>
        <taxon>Bacteria</taxon>
        <taxon>Bacillati</taxon>
        <taxon>Actinomycetota</taxon>
        <taxon>Actinomycetes</taxon>
        <taxon>Frankiales</taxon>
        <taxon>Frankiaceae</taxon>
        <taxon>Parafrankia</taxon>
    </lineage>
</organism>
<evidence type="ECO:0000256" key="1">
    <source>
        <dbReference type="SAM" id="MobiDB-lite"/>
    </source>
</evidence>
<dbReference type="InterPro" id="IPR001387">
    <property type="entry name" value="Cro/C1-type_HTH"/>
</dbReference>
<evidence type="ECO:0000259" key="2">
    <source>
        <dbReference type="PROSITE" id="PS50943"/>
    </source>
</evidence>
<keyword evidence="4" id="KW-1185">Reference proteome</keyword>
<dbReference type="Gene3D" id="3.30.450.180">
    <property type="match status" value="1"/>
</dbReference>
<name>A0A0S4QRB8_9ACTN</name>
<gene>
    <name evidence="3" type="ORF">Ga0074812_11248</name>
</gene>
<dbReference type="Pfam" id="PF17765">
    <property type="entry name" value="MLTR_LBD"/>
    <property type="match status" value="1"/>
</dbReference>
<dbReference type="SUPFAM" id="SSF47413">
    <property type="entry name" value="lambda repressor-like DNA-binding domains"/>
    <property type="match status" value="1"/>
</dbReference>
<dbReference type="AlphaFoldDB" id="A0A0S4QRB8"/>
<evidence type="ECO:0000313" key="3">
    <source>
        <dbReference type="EMBL" id="CUU57388.1"/>
    </source>
</evidence>
<feature type="region of interest" description="Disordered" evidence="1">
    <location>
        <begin position="306"/>
        <end position="340"/>
    </location>
</feature>
<protein>
    <submittedName>
        <fullName evidence="3">Transcriptional regulator, contains XRE-family HTH domain</fullName>
    </submittedName>
</protein>
<dbReference type="InterPro" id="IPR010982">
    <property type="entry name" value="Lambda_DNA-bd_dom_sf"/>
</dbReference>
<dbReference type="PROSITE" id="PS50943">
    <property type="entry name" value="HTH_CROC1"/>
    <property type="match status" value="1"/>
</dbReference>